<feature type="region of interest" description="Disordered" evidence="1">
    <location>
        <begin position="1"/>
        <end position="34"/>
    </location>
</feature>
<dbReference type="PANTHER" id="PTHR42085:SF2">
    <property type="entry name" value="F-BOX DOMAIN-CONTAINING PROTEIN"/>
    <property type="match status" value="1"/>
</dbReference>
<dbReference type="Proteomes" id="UP000053732">
    <property type="component" value="Unassembled WGS sequence"/>
</dbReference>
<dbReference type="STRING" id="1429867.A0A0G4PC25"/>
<organism evidence="2 3">
    <name type="scientific">Penicillium camemberti (strain FM 013)</name>
    <dbReference type="NCBI Taxonomy" id="1429867"/>
    <lineage>
        <taxon>Eukaryota</taxon>
        <taxon>Fungi</taxon>
        <taxon>Dikarya</taxon>
        <taxon>Ascomycota</taxon>
        <taxon>Pezizomycotina</taxon>
        <taxon>Eurotiomycetes</taxon>
        <taxon>Eurotiomycetidae</taxon>
        <taxon>Eurotiales</taxon>
        <taxon>Aspergillaceae</taxon>
        <taxon>Penicillium</taxon>
    </lineage>
</organism>
<gene>
    <name evidence="2" type="ORF">PCAMFM013_S010g000301</name>
</gene>
<dbReference type="AlphaFoldDB" id="A0A0G4PC25"/>
<dbReference type="EMBL" id="HG793143">
    <property type="protein sequence ID" value="CRL23863.1"/>
    <property type="molecule type" value="Genomic_DNA"/>
</dbReference>
<evidence type="ECO:0000313" key="2">
    <source>
        <dbReference type="EMBL" id="CRL23863.1"/>
    </source>
</evidence>
<evidence type="ECO:0000256" key="1">
    <source>
        <dbReference type="SAM" id="MobiDB-lite"/>
    </source>
</evidence>
<protein>
    <submittedName>
        <fullName evidence="2">Str. FM013</fullName>
    </submittedName>
</protein>
<sequence>MAKSSSVPDLEPKLHRYTRRRELHPTPKGVRQARSKANHVQETHLIEPQEHEESPLFKRFFSLPQEIRNNIYGKILVQKCKFDMHHSDPCKMPMLRIRPGPDPDPWNRDGPQCANCHSYVWKQPQVPIFQSPARSQWAQPHKNAYLCDNCYWDLNGNVEGIPCMRFLPCLCGRRDNLAILLASKRFWNDAAPVFWSENWFAFEDPSLLTGFLTAIRPQVRSWLRRISFMPIHPYNNDEHPGTFPQYRDPIWNGWDDMKSCWNLLRLCDGLIELELDVLSLTRKDWAQAIRLIHVKKRVVFFYHLDLDDIASMSGYSRNLHDWQKSHQKESFDNPLLREYAT</sequence>
<keyword evidence="3" id="KW-1185">Reference proteome</keyword>
<name>A0A0G4PC25_PENC3</name>
<dbReference type="InterPro" id="IPR038883">
    <property type="entry name" value="AN11006-like"/>
</dbReference>
<accession>A0A0G4PC25</accession>
<reference evidence="2 3" key="1">
    <citation type="journal article" date="2014" name="Nat. Commun.">
        <title>Multiple recent horizontal transfers of a large genomic region in cheese making fungi.</title>
        <authorList>
            <person name="Cheeseman K."/>
            <person name="Ropars J."/>
            <person name="Renault P."/>
            <person name="Dupont J."/>
            <person name="Gouzy J."/>
            <person name="Branca A."/>
            <person name="Abraham A.L."/>
            <person name="Ceppi M."/>
            <person name="Conseiller E."/>
            <person name="Debuchy R."/>
            <person name="Malagnac F."/>
            <person name="Goarin A."/>
            <person name="Silar P."/>
            <person name="Lacoste S."/>
            <person name="Sallet E."/>
            <person name="Bensimon A."/>
            <person name="Giraud T."/>
            <person name="Brygoo Y."/>
        </authorList>
    </citation>
    <scope>NUCLEOTIDE SEQUENCE [LARGE SCALE GENOMIC DNA]</scope>
    <source>
        <strain evidence="3">FM 013</strain>
    </source>
</reference>
<dbReference type="PANTHER" id="PTHR42085">
    <property type="entry name" value="F-BOX DOMAIN-CONTAINING PROTEIN"/>
    <property type="match status" value="1"/>
</dbReference>
<proteinExistence type="predicted"/>
<evidence type="ECO:0000313" key="3">
    <source>
        <dbReference type="Proteomes" id="UP000053732"/>
    </source>
</evidence>